<evidence type="ECO:0000313" key="1">
    <source>
        <dbReference type="EMBL" id="KSU06495.1"/>
    </source>
</evidence>
<dbReference type="RefSeq" id="WP_058219436.1">
    <property type="nucleotide sequence ID" value="NZ_LKLN01000030.1"/>
</dbReference>
<dbReference type="EMBL" id="LKLN01000030">
    <property type="protein sequence ID" value="KSU06495.1"/>
    <property type="molecule type" value="Genomic_DNA"/>
</dbReference>
<comment type="caution">
    <text evidence="1">The sequence shown here is derived from an EMBL/GenBank/DDBJ whole genome shotgun (WGS) entry which is preliminary data.</text>
</comment>
<evidence type="ECO:0000313" key="2">
    <source>
        <dbReference type="Proteomes" id="UP000053058"/>
    </source>
</evidence>
<reference evidence="2" key="1">
    <citation type="submission" date="2015-10" db="EMBL/GenBank/DDBJ databases">
        <title>Draft Genome Sequences of 11 Lactococcus lactis subspecies cremoris strains.</title>
        <authorList>
            <person name="Wels M."/>
            <person name="Backus L."/>
            <person name="Boekhorst J."/>
            <person name="Dijkstra A."/>
            <person name="Beerthuizen M."/>
            <person name="Kelly W."/>
            <person name="Siezen R."/>
            <person name="Bachmann H."/>
            <person name="Van Hijum S."/>
        </authorList>
    </citation>
    <scope>NUCLEOTIDE SEQUENCE [LARGE SCALE GENOMIC DNA]</scope>
    <source>
        <strain evidence="2">KF282</strain>
    </source>
</reference>
<name>A0A0V8CZD2_LACLL</name>
<accession>A0A0V8CZD2</accession>
<dbReference type="Proteomes" id="UP000053058">
    <property type="component" value="Unassembled WGS sequence"/>
</dbReference>
<proteinExistence type="predicted"/>
<dbReference type="AlphaFoldDB" id="A0A0V8CZD2"/>
<gene>
    <name evidence="1" type="ORF">KF282_1086</name>
</gene>
<protein>
    <submittedName>
        <fullName evidence="1">Phage protein</fullName>
    </submittedName>
</protein>
<dbReference type="PATRIC" id="fig|1360.105.peg.2325"/>
<organism evidence="1 2">
    <name type="scientific">Lactococcus lactis subsp. lactis</name>
    <name type="common">Streptococcus lactis</name>
    <dbReference type="NCBI Taxonomy" id="1360"/>
    <lineage>
        <taxon>Bacteria</taxon>
        <taxon>Bacillati</taxon>
        <taxon>Bacillota</taxon>
        <taxon>Bacilli</taxon>
        <taxon>Lactobacillales</taxon>
        <taxon>Streptococcaceae</taxon>
        <taxon>Lactococcus</taxon>
    </lineage>
</organism>
<sequence>MKKVKLIGKFKVTSVTDEFAILEPVNGGTEDIQKEVQGSSIVELNTDGTSKAFDGFSVGDFFQFTGEYDFVRENEIFAKVNVENQMVSVPLHKVQEVEE</sequence>